<dbReference type="GO" id="GO:0030154">
    <property type="term" value="P:cell differentiation"/>
    <property type="evidence" value="ECO:0007669"/>
    <property type="project" value="TreeGrafter"/>
</dbReference>
<dbReference type="PANTHER" id="PTHR14038:SF4">
    <property type="entry name" value="PROTEIN PRRC2B"/>
    <property type="match status" value="1"/>
</dbReference>
<feature type="compositionally biased region" description="Low complexity" evidence="2">
    <location>
        <begin position="1059"/>
        <end position="1068"/>
    </location>
</feature>
<feature type="compositionally biased region" description="Basic and acidic residues" evidence="2">
    <location>
        <begin position="668"/>
        <end position="679"/>
    </location>
</feature>
<feature type="compositionally biased region" description="Low complexity" evidence="2">
    <location>
        <begin position="358"/>
        <end position="372"/>
    </location>
</feature>
<feature type="compositionally biased region" description="Polar residues" evidence="2">
    <location>
        <begin position="212"/>
        <end position="261"/>
    </location>
</feature>
<feature type="region of interest" description="Disordered" evidence="2">
    <location>
        <begin position="1010"/>
        <end position="1144"/>
    </location>
</feature>
<dbReference type="InterPro" id="IPR033184">
    <property type="entry name" value="PRRC2"/>
</dbReference>
<feature type="compositionally biased region" description="Polar residues" evidence="2">
    <location>
        <begin position="1601"/>
        <end position="1610"/>
    </location>
</feature>
<reference evidence="5" key="3">
    <citation type="submission" date="2022-01" db="EMBL/GenBank/DDBJ databases">
        <authorList>
            <person name="Rubenstein D.R."/>
        </authorList>
    </citation>
    <scope>NUCLEOTIDE SEQUENCE</scope>
    <source>
        <strain evidence="5">SS15</strain>
        <tissue evidence="5">Liver</tissue>
    </source>
</reference>
<protein>
    <recommendedName>
        <fullName evidence="3">BAT2 N-terminal domain-containing protein</fullName>
    </recommendedName>
</protein>
<accession>A0A835NW94</accession>
<feature type="domain" description="BAT2 N-terminal" evidence="3">
    <location>
        <begin position="131"/>
        <end position="313"/>
    </location>
</feature>
<feature type="compositionally biased region" description="Basic and acidic residues" evidence="2">
    <location>
        <begin position="503"/>
        <end position="512"/>
    </location>
</feature>
<feature type="region of interest" description="Disordered" evidence="2">
    <location>
        <begin position="782"/>
        <end position="823"/>
    </location>
</feature>
<feature type="compositionally biased region" description="Basic and acidic residues" evidence="2">
    <location>
        <begin position="886"/>
        <end position="906"/>
    </location>
</feature>
<dbReference type="InterPro" id="IPR009738">
    <property type="entry name" value="BAT2_N"/>
</dbReference>
<feature type="compositionally biased region" description="Polar residues" evidence="2">
    <location>
        <begin position="1010"/>
        <end position="1039"/>
    </location>
</feature>
<evidence type="ECO:0000313" key="6">
    <source>
        <dbReference type="Proteomes" id="UP000618051"/>
    </source>
</evidence>
<feature type="compositionally biased region" description="Basic and acidic residues" evidence="2">
    <location>
        <begin position="604"/>
        <end position="644"/>
    </location>
</feature>
<feature type="compositionally biased region" description="Polar residues" evidence="2">
    <location>
        <begin position="784"/>
        <end position="802"/>
    </location>
</feature>
<dbReference type="Pfam" id="PF07001">
    <property type="entry name" value="BAT2_N"/>
    <property type="match status" value="1"/>
</dbReference>
<proteinExistence type="predicted"/>
<evidence type="ECO:0000313" key="4">
    <source>
        <dbReference type="EMBL" id="KAG0122439.1"/>
    </source>
</evidence>
<sequence length="2169" mass="234734">MESIISQLLIANFSVGAEEIQWWFSQVSDNEVRAQRTGYESPAALPLGLEIRLYLPDKLPPVGHFLLYGMVGQMGETGCAHDPCVAQTGLLQDIRGSDSKSWAGDDSVSPKPFQGQPVVSFIAGIGDSKSQKVKGKDGKSKYSTLSLFDKYKGKSVEAIRTTVIPRHGLQSLGKVAAARRMPPPANLPSLKSENKGNDPNIIIVPKDGTGWANKQDQPDQKSSSVTAAQLQESLPQQGLQKSVSNLQKPTQSISQESTNSVPGGPKSWAQLNGKPAGQEGGSRASSRLLSFSPEEFPTLKAAGEQDKVGKEKGALDPSYGPGPSLRPQNVTSWREGGGRNVTSATSLTASPAELGSKTSSTGDGAPSSASASDAKEPSLRPAQPARKGASQFMGNVYQPPTYHDMLPAFMCPQQPSETPASLDRGSFPVPQLRLEPRVPFRQFQMNDQDGKENRLSLSRPTRPVRQQMERVPRPTIINAENLKGLDELDNDADDGWAGIHDEVDYSEKLKFSEDEEEEETLKDGRQKWNSWDPRRQRQCSLSSADSADVKHTLEEGKNWNDSVSLSRPVRKVQDSQQPPRKLNGWSSASEYQKPALGSVLRQQSLEDKEEKVPVRQKFVHSEISEAVERARRRREEEERRAREERLAACAAKLKQLDQKCKLAQKSGETQKHTENEDVRPPSTEKNTAQENGHAFRKATPEFHTQDASEQLYKMQHWQQQVYPPPSHSHPQRTFYPPHPQMLGFDPRWMMMPSYMDPRMAQSRTPVDFYPSALHPSGIMKPMIQQDSIGGSSCRSEDQNCQAGQAERKTAPLDPVPVWGQDSYTSLQSKGYSLSHQKQADNMSMDGLHARSPEEGGGLGNTNGGSSHSIYSLDRASHVNSESAEGPGKKPEKEHKSTAQRASEKGEALSQFELSYGNTIIDNRVSNTAEENEVGSMAGEGFIEVLTKKQRRLLEEERRKKEQAAQAPAKARVLQSRIPPRFAKKQNSLCLEQSDVTVSGNSLGTEIWESNSPALSVQSPGSDSWSKPVNTFNGTESSTEGFKGSQGDSGIDLSAESRESSATSSQRSSPYGTLKPEEMNGAALVDPKPDCQKEQVQKQTDKKDSDQGSGQNKEHKPGPIGNERSLKNRKGSEGTERLEGNIPPVNGVEIHVDSVLPVPPIEFGVNPKDSDFSLPPGSASGTAANPVTKLQDALASNAGLTQSIPILRRDHHLQRCIGLNPMSFPTADLTLKMESARKAWENSPSLPEQNSPGGAGSGIQPPSSVGASNGVSYSSFGGVSMPPMPVASVAPSASIPGNHIPPLYLDGHVFASQPRLVPQTIPQQQSYQQAAAAQQIPISLHTSLQAQAQLGLRGGLPVSQSQEMYSSIQPFRSQVYMHPSLSQPSTMVLTGGTALKPPYSAFPGMQPLEVVKTQSGSPYQPMNGSQALVYEGQINQAGMGASQMMDSQLTQRDFYVVTDIGLFIYSKVLWNLPNPAIVRKSEGTGGASAPSFAFIPCQTALFGSFLLARLCFQGIGRQHVKHETLTAIKLTMPVPGSQLPLPRYGSGQQPLLLPQSIQLPQGQNLPVGAPRRILPPGSQPSVLAASRESSQMEMKGFHFSDGKQSMSSGGSVPSPHPYRPSSASPSGKPSGPAVSMGSVQGHYVQQAKQRVDDNKANLGAVKLQETASTNQMKPVRTGAIKPQAVKRVVTEAVWNHPSPLLPQVNSKGFFTLMQLHIVCVQHRHLTTPLQYLMIYTRKIPVGEVGFYFFGCLVLVCVRVCACVYVDFLGWTLKFLKGLGVLHLMAVCQPLLGGRKSFGGGSKEDILNKECFTDFNFRAECASISLASSLKHLPDLHPHLLVLLPVFSKDCTSSLGEKVIVSLLYLYIMSELFCAGKAKKCISSKVSAVCGALESKGKASDPQRSRNAKGAGMLIKIQRGEEDGDAQNVPIRLQRVLLAVCTAEGCFCFDWKSATKLQAPSAGKGGAHLSSNNGWSRNVQRLSLLLVFSRGSEVPCHTESWPAAPVSAAFLTISALAPGCASCAVSAPLDVFAARCTPVCVAFTPSTPSLQECCKATTCPIGIENEPSVFAVSHLLATPVTLQPAPLHARTSFCCIFLTLSFAPGWLSTATSVLSGGPWTEKVCFAEAKKKQQSPAVVVYFNSKTTGFSSGHKHSLGLMSLTVPQESQLQQ</sequence>
<dbReference type="OrthoDB" id="1939715at2759"/>
<feature type="compositionally biased region" description="Basic and acidic residues" evidence="2">
    <location>
        <begin position="547"/>
        <end position="558"/>
    </location>
</feature>
<dbReference type="PANTHER" id="PTHR14038">
    <property type="entry name" value="BAT2 HLA-B-ASSOCIATED TRANSCRIPT 2"/>
    <property type="match status" value="1"/>
</dbReference>
<feature type="compositionally biased region" description="Basic and acidic residues" evidence="2">
    <location>
        <begin position="1086"/>
        <end position="1116"/>
    </location>
</feature>
<organism evidence="4">
    <name type="scientific">Lamprotornis superbus</name>
    <dbReference type="NCBI Taxonomy" id="245042"/>
    <lineage>
        <taxon>Eukaryota</taxon>
        <taxon>Metazoa</taxon>
        <taxon>Chordata</taxon>
        <taxon>Craniata</taxon>
        <taxon>Vertebrata</taxon>
        <taxon>Euteleostomi</taxon>
        <taxon>Archelosauria</taxon>
        <taxon>Archosauria</taxon>
        <taxon>Dinosauria</taxon>
        <taxon>Saurischia</taxon>
        <taxon>Theropoda</taxon>
        <taxon>Coelurosauria</taxon>
        <taxon>Aves</taxon>
        <taxon>Neognathae</taxon>
        <taxon>Neoaves</taxon>
        <taxon>Telluraves</taxon>
        <taxon>Australaves</taxon>
        <taxon>Passeriformes</taxon>
        <taxon>Sturnidae</taxon>
        <taxon>Lamprotornis</taxon>
    </lineage>
</organism>
<name>A0A835NW94_9PASS</name>
<reference evidence="5 6" key="2">
    <citation type="journal article" date="2021" name="J. Hered.">
        <title>Feather Gene Expression Elucidates the Developmental Basis of Plumage Iridescence in African Starlings.</title>
        <authorList>
            <person name="Rubenstein D.R."/>
            <person name="Corvelo A."/>
            <person name="MacManes M.D."/>
            <person name="Maia R."/>
            <person name="Narzisi G."/>
            <person name="Rousaki A."/>
            <person name="Vandenabeele P."/>
            <person name="Shawkey M.D."/>
            <person name="Solomon J."/>
        </authorList>
    </citation>
    <scope>NUCLEOTIDE SEQUENCE [LARGE SCALE GENOMIC DNA]</scope>
    <source>
        <strain evidence="5">SS15</strain>
    </source>
</reference>
<feature type="region of interest" description="Disordered" evidence="2">
    <location>
        <begin position="175"/>
        <end position="475"/>
    </location>
</feature>
<evidence type="ECO:0000256" key="2">
    <source>
        <dbReference type="SAM" id="MobiDB-lite"/>
    </source>
</evidence>
<dbReference type="EMBL" id="JADDUC010000036">
    <property type="protein sequence ID" value="KAG0122439.1"/>
    <property type="molecule type" value="Genomic_DNA"/>
</dbReference>
<feature type="compositionally biased region" description="Basic and acidic residues" evidence="2">
    <location>
        <begin position="1123"/>
        <end position="1138"/>
    </location>
</feature>
<reference evidence="4" key="1">
    <citation type="submission" date="2020-10" db="EMBL/GenBank/DDBJ databases">
        <title>Feather gene expression reveals the developmental basis of iridescence in African starlings.</title>
        <authorList>
            <person name="Rubenstein D.R."/>
        </authorList>
    </citation>
    <scope>NUCLEOTIDE SEQUENCE</scope>
    <source>
        <strain evidence="4">SS15</strain>
        <tissue evidence="4">Liver</tissue>
    </source>
</reference>
<dbReference type="Proteomes" id="UP000618051">
    <property type="component" value="Unassembled WGS sequence"/>
</dbReference>
<evidence type="ECO:0000259" key="3">
    <source>
        <dbReference type="Pfam" id="PF07001"/>
    </source>
</evidence>
<evidence type="ECO:0000256" key="1">
    <source>
        <dbReference type="ARBA" id="ARBA00022553"/>
    </source>
</evidence>
<feature type="region of interest" description="Disordered" evidence="2">
    <location>
        <begin position="661"/>
        <end position="693"/>
    </location>
</feature>
<keyword evidence="6" id="KW-1185">Reference proteome</keyword>
<feature type="compositionally biased region" description="Polar residues" evidence="2">
    <location>
        <begin position="1241"/>
        <end position="1251"/>
    </location>
</feature>
<keyword evidence="1" id="KW-0597">Phosphoprotein</keyword>
<feature type="region of interest" description="Disordered" evidence="2">
    <location>
        <begin position="845"/>
        <end position="908"/>
    </location>
</feature>
<gene>
    <name evidence="5" type="ORF">IHE44_0007195</name>
    <name evidence="4" type="ORF">IHE44_009072</name>
</gene>
<feature type="compositionally biased region" description="Polar residues" evidence="2">
    <location>
        <begin position="340"/>
        <end position="349"/>
    </location>
</feature>
<feature type="region of interest" description="Disordered" evidence="2">
    <location>
        <begin position="503"/>
        <end position="644"/>
    </location>
</feature>
<feature type="region of interest" description="Disordered" evidence="2">
    <location>
        <begin position="1562"/>
        <end position="1642"/>
    </location>
</feature>
<feature type="region of interest" description="Disordered" evidence="2">
    <location>
        <begin position="1237"/>
        <end position="1266"/>
    </location>
</feature>
<feature type="compositionally biased region" description="Low complexity" evidence="2">
    <location>
        <begin position="1619"/>
        <end position="1634"/>
    </location>
</feature>
<feature type="compositionally biased region" description="Basic and acidic residues" evidence="2">
    <location>
        <begin position="303"/>
        <end position="314"/>
    </location>
</feature>
<comment type="caution">
    <text evidence="4">The sequence shown here is derived from an EMBL/GenBank/DDBJ whole genome shotgun (WGS) entry which is preliminary data.</text>
</comment>
<dbReference type="EMBL" id="JADDUC020000023">
    <property type="protein sequence ID" value="KAI1232136.1"/>
    <property type="molecule type" value="Genomic_DNA"/>
</dbReference>
<evidence type="ECO:0000313" key="5">
    <source>
        <dbReference type="EMBL" id="KAI1232136.1"/>
    </source>
</evidence>
<feature type="compositionally biased region" description="Polar residues" evidence="2">
    <location>
        <begin position="574"/>
        <end position="590"/>
    </location>
</feature>